<organism evidence="2 3">
    <name type="scientific">Glonium stellatum</name>
    <dbReference type="NCBI Taxonomy" id="574774"/>
    <lineage>
        <taxon>Eukaryota</taxon>
        <taxon>Fungi</taxon>
        <taxon>Dikarya</taxon>
        <taxon>Ascomycota</taxon>
        <taxon>Pezizomycotina</taxon>
        <taxon>Dothideomycetes</taxon>
        <taxon>Pleosporomycetidae</taxon>
        <taxon>Gloniales</taxon>
        <taxon>Gloniaceae</taxon>
        <taxon>Glonium</taxon>
    </lineage>
</organism>
<dbReference type="Pfam" id="PF06985">
    <property type="entry name" value="HET"/>
    <property type="match status" value="1"/>
</dbReference>
<evidence type="ECO:0000313" key="2">
    <source>
        <dbReference type="EMBL" id="OCL15228.1"/>
    </source>
</evidence>
<evidence type="ECO:0000313" key="3">
    <source>
        <dbReference type="Proteomes" id="UP000250140"/>
    </source>
</evidence>
<proteinExistence type="predicted"/>
<protein>
    <recommendedName>
        <fullName evidence="1">Heterokaryon incompatibility domain-containing protein</fullName>
    </recommendedName>
</protein>
<dbReference type="PANTHER" id="PTHR24148:SF73">
    <property type="entry name" value="HET DOMAIN PROTEIN (AFU_ORTHOLOGUE AFUA_8G01020)"/>
    <property type="match status" value="1"/>
</dbReference>
<keyword evidence="3" id="KW-1185">Reference proteome</keyword>
<dbReference type="InterPro" id="IPR052895">
    <property type="entry name" value="HetReg/Transcr_Mod"/>
</dbReference>
<dbReference type="AlphaFoldDB" id="A0A8E2JZI9"/>
<dbReference type="OrthoDB" id="194358at2759"/>
<name>A0A8E2JZI9_9PEZI</name>
<dbReference type="InterPro" id="IPR010730">
    <property type="entry name" value="HET"/>
</dbReference>
<dbReference type="EMBL" id="KV748471">
    <property type="protein sequence ID" value="OCL15228.1"/>
    <property type="molecule type" value="Genomic_DNA"/>
</dbReference>
<dbReference type="PANTHER" id="PTHR24148">
    <property type="entry name" value="ANKYRIN REPEAT DOMAIN-CONTAINING PROTEIN 39 HOMOLOG-RELATED"/>
    <property type="match status" value="1"/>
</dbReference>
<feature type="non-terminal residue" evidence="2">
    <location>
        <position position="103"/>
    </location>
</feature>
<evidence type="ECO:0000259" key="1">
    <source>
        <dbReference type="Pfam" id="PF06985"/>
    </source>
</evidence>
<reference evidence="2 3" key="1">
    <citation type="journal article" date="2016" name="Nat. Commun.">
        <title>Ectomycorrhizal ecology is imprinted in the genome of the dominant symbiotic fungus Cenococcum geophilum.</title>
        <authorList>
            <consortium name="DOE Joint Genome Institute"/>
            <person name="Peter M."/>
            <person name="Kohler A."/>
            <person name="Ohm R.A."/>
            <person name="Kuo A."/>
            <person name="Krutzmann J."/>
            <person name="Morin E."/>
            <person name="Arend M."/>
            <person name="Barry K.W."/>
            <person name="Binder M."/>
            <person name="Choi C."/>
            <person name="Clum A."/>
            <person name="Copeland A."/>
            <person name="Grisel N."/>
            <person name="Haridas S."/>
            <person name="Kipfer T."/>
            <person name="LaButti K."/>
            <person name="Lindquist E."/>
            <person name="Lipzen A."/>
            <person name="Maire R."/>
            <person name="Meier B."/>
            <person name="Mihaltcheva S."/>
            <person name="Molinier V."/>
            <person name="Murat C."/>
            <person name="Poggeler S."/>
            <person name="Quandt C.A."/>
            <person name="Sperisen C."/>
            <person name="Tritt A."/>
            <person name="Tisserant E."/>
            <person name="Crous P.W."/>
            <person name="Henrissat B."/>
            <person name="Nehls U."/>
            <person name="Egli S."/>
            <person name="Spatafora J.W."/>
            <person name="Grigoriev I.V."/>
            <person name="Martin F.M."/>
        </authorList>
    </citation>
    <scope>NUCLEOTIDE SEQUENCE [LARGE SCALE GENOMIC DNA]</scope>
    <source>
        <strain evidence="2 3">CBS 207.34</strain>
    </source>
</reference>
<feature type="domain" description="Heterokaryon incompatibility" evidence="1">
    <location>
        <begin position="21"/>
        <end position="103"/>
    </location>
</feature>
<sequence length="103" mass="11916">EKAPVVRLEVHQFNADNCPAFVALSYTWGVNDGYPLVIDSTVCIVRLTLYKFLYYARPETGPSCWYWIDELCTNQSSLDEKNYIVPRMKSIYEKASKIVIWLG</sequence>
<feature type="non-terminal residue" evidence="2">
    <location>
        <position position="1"/>
    </location>
</feature>
<dbReference type="Proteomes" id="UP000250140">
    <property type="component" value="Unassembled WGS sequence"/>
</dbReference>
<accession>A0A8E2JZI9</accession>
<gene>
    <name evidence="2" type="ORF">AOQ84DRAFT_278115</name>
</gene>